<dbReference type="PANTHER" id="PTHR11203">
    <property type="entry name" value="CLEAVAGE AND POLYADENYLATION SPECIFICITY FACTOR FAMILY MEMBER"/>
    <property type="match status" value="1"/>
</dbReference>
<dbReference type="Pfam" id="PF07521">
    <property type="entry name" value="RMMBL"/>
    <property type="match status" value="1"/>
</dbReference>
<accession>A0A9D6LBT2</accession>
<sequence>MGGPLSIAFQGAARTVTGSRHHIRFGERTWLFDCGLYQGHRDEADGINRTFVSPPGSLDTLVISHAHLDHIGNVPTLVSQGYAGRVHCTTPTAELAAFMLADSAHLMQQDAEHLARHGKARAGARPLYGAQHVTETVSRFVTHDYHAPWDLFPDVRVEYFDAGHILGSALTTFTFRNGERTFRLGMSGDLGRGHRPILRDPEHHPAVDALVLESTYGDRFHASADATTRGLCEAVSRTIARGGRVLIPSFAVGRTQEVVATLHGLIRDGTCPDAPIFVDSPMAREATEVFTRHPECFDAETAEAFRRGGEPFGFRRLRYVATPDESRSLNDLREPCIIVAASGMCEGGRILHHLAHGLGDPKNTVLFVGYQGDGTLGRRLLDHATTVNVLGEPVRVGAEIAALDGFSAHADQGELVAWVTALDPMPKRIFLVHGDLGPAETLAGVLRQRTPAEVFVPEKNQEFALWS</sequence>
<proteinExistence type="predicted"/>
<evidence type="ECO:0000259" key="2">
    <source>
        <dbReference type="SMART" id="SM00849"/>
    </source>
</evidence>
<comment type="caution">
    <text evidence="4">The sequence shown here is derived from an EMBL/GenBank/DDBJ whole genome shotgun (WGS) entry which is preliminary data.</text>
</comment>
<organism evidence="4 5">
    <name type="scientific">Eiseniibacteriota bacterium</name>
    <dbReference type="NCBI Taxonomy" id="2212470"/>
    <lineage>
        <taxon>Bacteria</taxon>
        <taxon>Candidatus Eiseniibacteriota</taxon>
    </lineage>
</organism>
<dbReference type="PANTHER" id="PTHR11203:SF37">
    <property type="entry name" value="INTEGRATOR COMPLEX SUBUNIT 11"/>
    <property type="match status" value="1"/>
</dbReference>
<dbReference type="Pfam" id="PF10996">
    <property type="entry name" value="Beta-Casp"/>
    <property type="match status" value="1"/>
</dbReference>
<dbReference type="InterPro" id="IPR050698">
    <property type="entry name" value="MBL"/>
</dbReference>
<dbReference type="EMBL" id="JACQAY010000191">
    <property type="protein sequence ID" value="MBI3539804.1"/>
    <property type="molecule type" value="Genomic_DNA"/>
</dbReference>
<dbReference type="Proteomes" id="UP000807850">
    <property type="component" value="Unassembled WGS sequence"/>
</dbReference>
<dbReference type="CDD" id="cd16295">
    <property type="entry name" value="TTHA0252-CPSF-like_MBL-fold"/>
    <property type="match status" value="1"/>
</dbReference>
<evidence type="ECO:0000256" key="1">
    <source>
        <dbReference type="ARBA" id="ARBA00022801"/>
    </source>
</evidence>
<dbReference type="Gene3D" id="3.40.50.10890">
    <property type="match status" value="1"/>
</dbReference>
<evidence type="ECO:0000259" key="3">
    <source>
        <dbReference type="SMART" id="SM01027"/>
    </source>
</evidence>
<dbReference type="GO" id="GO:0016787">
    <property type="term" value="F:hydrolase activity"/>
    <property type="evidence" value="ECO:0007669"/>
    <property type="project" value="UniProtKB-KW"/>
</dbReference>
<evidence type="ECO:0000313" key="5">
    <source>
        <dbReference type="Proteomes" id="UP000807850"/>
    </source>
</evidence>
<reference evidence="4" key="1">
    <citation type="submission" date="2020-07" db="EMBL/GenBank/DDBJ databases">
        <title>Huge and variable diversity of episymbiotic CPR bacteria and DPANN archaea in groundwater ecosystems.</title>
        <authorList>
            <person name="He C.Y."/>
            <person name="Keren R."/>
            <person name="Whittaker M."/>
            <person name="Farag I.F."/>
            <person name="Doudna J."/>
            <person name="Cate J.H.D."/>
            <person name="Banfield J.F."/>
        </authorList>
    </citation>
    <scope>NUCLEOTIDE SEQUENCE</scope>
    <source>
        <strain evidence="4">NC_groundwater_928_Pr1_S-0.2um_72_17</strain>
    </source>
</reference>
<dbReference type="Pfam" id="PF00753">
    <property type="entry name" value="Lactamase_B"/>
    <property type="match status" value="1"/>
</dbReference>
<dbReference type="SMART" id="SM01027">
    <property type="entry name" value="Beta-Casp"/>
    <property type="match status" value="1"/>
</dbReference>
<dbReference type="SMART" id="SM00849">
    <property type="entry name" value="Lactamase_B"/>
    <property type="match status" value="1"/>
</dbReference>
<evidence type="ECO:0000313" key="4">
    <source>
        <dbReference type="EMBL" id="MBI3539804.1"/>
    </source>
</evidence>
<dbReference type="InterPro" id="IPR011108">
    <property type="entry name" value="RMMBL"/>
</dbReference>
<dbReference type="Gene3D" id="3.60.15.10">
    <property type="entry name" value="Ribonuclease Z/Hydroxyacylglutathione hydrolase-like"/>
    <property type="match status" value="1"/>
</dbReference>
<name>A0A9D6LBT2_UNCEI</name>
<dbReference type="InterPro" id="IPR022712">
    <property type="entry name" value="Beta_Casp"/>
</dbReference>
<protein>
    <submittedName>
        <fullName evidence="4">MBL fold metallo-hydrolase</fullName>
    </submittedName>
</protein>
<dbReference type="InterPro" id="IPR001279">
    <property type="entry name" value="Metallo-B-lactamas"/>
</dbReference>
<dbReference type="GO" id="GO:0004521">
    <property type="term" value="F:RNA endonuclease activity"/>
    <property type="evidence" value="ECO:0007669"/>
    <property type="project" value="TreeGrafter"/>
</dbReference>
<feature type="domain" description="Metallo-beta-lactamase" evidence="2">
    <location>
        <begin position="17"/>
        <end position="243"/>
    </location>
</feature>
<dbReference type="SUPFAM" id="SSF56281">
    <property type="entry name" value="Metallo-hydrolase/oxidoreductase"/>
    <property type="match status" value="1"/>
</dbReference>
<dbReference type="InterPro" id="IPR036866">
    <property type="entry name" value="RibonucZ/Hydroxyglut_hydro"/>
</dbReference>
<keyword evidence="1" id="KW-0378">Hydrolase</keyword>
<feature type="domain" description="Beta-Casp" evidence="3">
    <location>
        <begin position="255"/>
        <end position="380"/>
    </location>
</feature>
<gene>
    <name evidence="4" type="ORF">HY076_05985</name>
</gene>
<dbReference type="AlphaFoldDB" id="A0A9D6LBT2"/>